<keyword evidence="3" id="KW-0418">Kinase</keyword>
<feature type="domain" description="HipA-like C-terminal" evidence="4">
    <location>
        <begin position="64"/>
        <end position="284"/>
    </location>
</feature>
<evidence type="ECO:0000256" key="2">
    <source>
        <dbReference type="ARBA" id="ARBA00022679"/>
    </source>
</evidence>
<keyword evidence="6" id="KW-1185">Reference proteome</keyword>
<dbReference type="Proteomes" id="UP000662783">
    <property type="component" value="Chromosome"/>
</dbReference>
<comment type="similarity">
    <text evidence="1">Belongs to the HipA Ser/Thr kinase family.</text>
</comment>
<evidence type="ECO:0000256" key="1">
    <source>
        <dbReference type="ARBA" id="ARBA00010164"/>
    </source>
</evidence>
<dbReference type="PANTHER" id="PTHR37419">
    <property type="entry name" value="SERINE/THREONINE-PROTEIN KINASE TOXIN HIPA"/>
    <property type="match status" value="1"/>
</dbReference>
<dbReference type="PANTHER" id="PTHR37419:SF1">
    <property type="entry name" value="SERINE_THREONINE-PROTEIN KINASE TOXIN HIPA"/>
    <property type="match status" value="1"/>
</dbReference>
<dbReference type="Gene3D" id="1.10.1070.20">
    <property type="match status" value="1"/>
</dbReference>
<dbReference type="AlphaFoldDB" id="A0A974WG66"/>
<evidence type="ECO:0000256" key="3">
    <source>
        <dbReference type="ARBA" id="ARBA00022777"/>
    </source>
</evidence>
<dbReference type="InterPro" id="IPR012893">
    <property type="entry name" value="HipA-like_C"/>
</dbReference>
<sequence>MKTKCLYCYKEIDSEGLKTTAGSKGYHEKCSKKFFGNVVPPVLDFTEDEILEFAEQVIKSQKTVTGVQPKLSLGLSENSSSTERFTIVGLRGEYILKPQTTTFKHLPEIEDLTMHLAEMSKIKTVEHSLIRLKSGQLAYITKRVDRNKGDKFHMEDMCQLTERLTEHKYKGSYEQIAKVIHKYAANPGLNVTDFFEIVLFSFLTGNNDMHLKNFSLLKRNSEYNLCPAYDLLASELVVEGDDEELALNLNGKKRKLKKKDFEIAMKGAGLDEKVIENIFKKYKKLFPKWAVFVNHSFLNDEMKEAYQELINRKAQQLELEN</sequence>
<gene>
    <name evidence="5" type="ORF">JR347_16910</name>
</gene>
<protein>
    <submittedName>
        <fullName evidence="5">HipA domain-containing protein</fullName>
    </submittedName>
</protein>
<dbReference type="GO" id="GO:0005829">
    <property type="term" value="C:cytosol"/>
    <property type="evidence" value="ECO:0007669"/>
    <property type="project" value="TreeGrafter"/>
</dbReference>
<keyword evidence="2" id="KW-0808">Transferase</keyword>
<accession>A0A974WG66</accession>
<dbReference type="EMBL" id="CP070608">
    <property type="protein sequence ID" value="QSE97249.1"/>
    <property type="molecule type" value="Genomic_DNA"/>
</dbReference>
<proteinExistence type="inferred from homology"/>
<dbReference type="InterPro" id="IPR052028">
    <property type="entry name" value="HipA_Ser/Thr_kinase"/>
</dbReference>
<dbReference type="RefSeq" id="WP_205721760.1">
    <property type="nucleotide sequence ID" value="NZ_CP070608.1"/>
</dbReference>
<evidence type="ECO:0000313" key="6">
    <source>
        <dbReference type="Proteomes" id="UP000662783"/>
    </source>
</evidence>
<dbReference type="GO" id="GO:0004674">
    <property type="term" value="F:protein serine/threonine kinase activity"/>
    <property type="evidence" value="ECO:0007669"/>
    <property type="project" value="TreeGrafter"/>
</dbReference>
<dbReference type="KEGG" id="fuv:JR347_16910"/>
<organism evidence="5 6">
    <name type="scientific">Fulvivirga lutea</name>
    <dbReference type="NCBI Taxonomy" id="2810512"/>
    <lineage>
        <taxon>Bacteria</taxon>
        <taxon>Pseudomonadati</taxon>
        <taxon>Bacteroidota</taxon>
        <taxon>Cytophagia</taxon>
        <taxon>Cytophagales</taxon>
        <taxon>Fulvivirgaceae</taxon>
        <taxon>Fulvivirga</taxon>
    </lineage>
</organism>
<reference evidence="5" key="1">
    <citation type="submission" date="2021-02" db="EMBL/GenBank/DDBJ databases">
        <title>Fulvivirga sp. S481 isolated from sea water.</title>
        <authorList>
            <person name="Bae S.S."/>
            <person name="Baek K."/>
        </authorList>
    </citation>
    <scope>NUCLEOTIDE SEQUENCE</scope>
    <source>
        <strain evidence="5">S481</strain>
    </source>
</reference>
<evidence type="ECO:0000313" key="5">
    <source>
        <dbReference type="EMBL" id="QSE97249.1"/>
    </source>
</evidence>
<dbReference type="Pfam" id="PF07804">
    <property type="entry name" value="HipA_C"/>
    <property type="match status" value="1"/>
</dbReference>
<evidence type="ECO:0000259" key="4">
    <source>
        <dbReference type="Pfam" id="PF07804"/>
    </source>
</evidence>
<name>A0A974WG66_9BACT</name>